<dbReference type="InterPro" id="IPR025530">
    <property type="entry name" value="DUF4417"/>
</dbReference>
<dbReference type="EMBL" id="DWXN01000001">
    <property type="protein sequence ID" value="HJB74046.1"/>
    <property type="molecule type" value="Genomic_DNA"/>
</dbReference>
<reference evidence="2" key="2">
    <citation type="submission" date="2021-04" db="EMBL/GenBank/DDBJ databases">
        <authorList>
            <person name="Gilroy R."/>
        </authorList>
    </citation>
    <scope>NUCLEOTIDE SEQUENCE</scope>
    <source>
        <strain evidence="2">CHK188-16595</strain>
    </source>
</reference>
<organism evidence="2 3">
    <name type="scientific">Candidatus Eubacterium faecale</name>
    <dbReference type="NCBI Taxonomy" id="2838568"/>
    <lineage>
        <taxon>Bacteria</taxon>
        <taxon>Bacillati</taxon>
        <taxon>Bacillota</taxon>
        <taxon>Clostridia</taxon>
        <taxon>Eubacteriales</taxon>
        <taxon>Eubacteriaceae</taxon>
        <taxon>Eubacterium</taxon>
    </lineage>
</organism>
<evidence type="ECO:0000256" key="1">
    <source>
        <dbReference type="SAM" id="MobiDB-lite"/>
    </source>
</evidence>
<accession>A0A9D2MFY2</accession>
<dbReference type="Pfam" id="PF14386">
    <property type="entry name" value="DUF4417"/>
    <property type="match status" value="1"/>
</dbReference>
<reference evidence="2" key="1">
    <citation type="journal article" date="2021" name="PeerJ">
        <title>Extensive microbial diversity within the chicken gut microbiome revealed by metagenomics and culture.</title>
        <authorList>
            <person name="Gilroy R."/>
            <person name="Ravi A."/>
            <person name="Getino M."/>
            <person name="Pursley I."/>
            <person name="Horton D.L."/>
            <person name="Alikhan N.F."/>
            <person name="Baker D."/>
            <person name="Gharbi K."/>
            <person name="Hall N."/>
            <person name="Watson M."/>
            <person name="Adriaenssens E.M."/>
            <person name="Foster-Nyarko E."/>
            <person name="Jarju S."/>
            <person name="Secka A."/>
            <person name="Antonio M."/>
            <person name="Oren A."/>
            <person name="Chaudhuri R.R."/>
            <person name="La Ragione R."/>
            <person name="Hildebrand F."/>
            <person name="Pallen M.J."/>
        </authorList>
    </citation>
    <scope>NUCLEOTIDE SEQUENCE</scope>
    <source>
        <strain evidence="2">CHK188-16595</strain>
    </source>
</reference>
<evidence type="ECO:0000313" key="3">
    <source>
        <dbReference type="Proteomes" id="UP000823877"/>
    </source>
</evidence>
<feature type="region of interest" description="Disordered" evidence="1">
    <location>
        <begin position="200"/>
        <end position="227"/>
    </location>
</feature>
<evidence type="ECO:0000313" key="2">
    <source>
        <dbReference type="EMBL" id="HJB74046.1"/>
    </source>
</evidence>
<name>A0A9D2MFY2_9FIRM</name>
<dbReference type="AlphaFoldDB" id="A0A9D2MFY2"/>
<protein>
    <submittedName>
        <fullName evidence="2">DUF4417 domain-containing protein</fullName>
    </submittedName>
</protein>
<sequence length="300" mass="35021">MLSPINGEKVKRSRDGTFSAYRVRLPAAFRFESIYKNPDDKIERLKKFNAVLSPDFSMYTEMPVALQLYNCFRNRWTGAYLQQNGITVIPTVRWGNWESFNFCFDGIEKGCVVAVSTLGVKKEKSHFMLGYEEMRRRIKPEKIICYGKPFDEMKGNIIEVDYAETNNLEKGFYIKKFYGFITPIQKGGGSALGRNSGNPEHEFDENTDMPPFPGYENKAPGKDFEWRGNPDIKKNIGNWFNKKTGESFHWDMDHPDPIGPHRDYFRRDIDNEYRIFPDNTWSKKLFQIGGCNYEKQVRLV</sequence>
<proteinExistence type="predicted"/>
<gene>
    <name evidence="2" type="ORF">IAA37_00010</name>
</gene>
<comment type="caution">
    <text evidence="2">The sequence shown here is derived from an EMBL/GenBank/DDBJ whole genome shotgun (WGS) entry which is preliminary data.</text>
</comment>
<dbReference type="Proteomes" id="UP000823877">
    <property type="component" value="Unassembled WGS sequence"/>
</dbReference>